<dbReference type="GO" id="GO:0016020">
    <property type="term" value="C:membrane"/>
    <property type="evidence" value="ECO:0007669"/>
    <property type="project" value="InterPro"/>
</dbReference>
<protein>
    <recommendedName>
        <fullName evidence="2">Duffy-antigen binding domain-containing protein</fullName>
    </recommendedName>
</protein>
<feature type="region of interest" description="Disordered" evidence="1">
    <location>
        <begin position="129"/>
        <end position="148"/>
    </location>
</feature>
<dbReference type="Proteomes" id="UP000054289">
    <property type="component" value="Unassembled WGS sequence"/>
</dbReference>
<dbReference type="Gene3D" id="1.20.1310.20">
    <property type="entry name" value="Duffy-antigen binding domain"/>
    <property type="match status" value="1"/>
</dbReference>
<feature type="domain" description="Duffy-antigen binding" evidence="2">
    <location>
        <begin position="257"/>
        <end position="420"/>
    </location>
</feature>
<evidence type="ECO:0000313" key="4">
    <source>
        <dbReference type="Proteomes" id="UP000054289"/>
    </source>
</evidence>
<dbReference type="InterPro" id="IPR008602">
    <property type="entry name" value="Duffy-antigen-binding"/>
</dbReference>
<evidence type="ECO:0000259" key="2">
    <source>
        <dbReference type="Pfam" id="PF05424"/>
    </source>
</evidence>
<proteinExistence type="predicted"/>
<dbReference type="Pfam" id="PF05424">
    <property type="entry name" value="Duffy_binding"/>
    <property type="match status" value="1"/>
</dbReference>
<dbReference type="SUPFAM" id="SSF140924">
    <property type="entry name" value="Duffy binding domain-like"/>
    <property type="match status" value="2"/>
</dbReference>
<dbReference type="Gene3D" id="1.20.58.830">
    <property type="match status" value="2"/>
</dbReference>
<gene>
    <name evidence="3" type="ORF">PFHG_05344</name>
</gene>
<dbReference type="InterPro" id="IPR042202">
    <property type="entry name" value="Duffy-ag-bd_sf"/>
</dbReference>
<reference evidence="3 4" key="1">
    <citation type="submission" date="2006-03" db="EMBL/GenBank/DDBJ databases">
        <title>Annotation of Plasmodium falciparum HB3.</title>
        <authorList>
            <consortium name="The Broad Institute Genome Sequencing Platform"/>
            <person name="Volkman S.K."/>
            <person name="Neafsey D.E."/>
            <person name="Dash A.P."/>
            <person name="Chitnis C.E."/>
            <person name="Hartl D.L."/>
            <person name="Young S.K."/>
            <person name="Zeng Q."/>
            <person name="Koehrsen M."/>
            <person name="Alvarado L."/>
            <person name="Berlin A."/>
            <person name="Borenstein D."/>
            <person name="Chapman S.B."/>
            <person name="Chen Z."/>
            <person name="Engels R."/>
            <person name="Freedman E."/>
            <person name="Gellesch M."/>
            <person name="Goldberg J."/>
            <person name="Griggs A."/>
            <person name="Gujja S."/>
            <person name="Heilman E.R."/>
            <person name="Heiman D.I."/>
            <person name="Howarth C."/>
            <person name="Jen D."/>
            <person name="Larson L."/>
            <person name="Mehta T."/>
            <person name="Neiman D."/>
            <person name="Park D."/>
            <person name="Pearson M."/>
            <person name="Roberts A."/>
            <person name="Saif S."/>
            <person name="Shea T."/>
            <person name="Shenoy N."/>
            <person name="Sisk P."/>
            <person name="Stolte C."/>
            <person name="Sykes S."/>
            <person name="Walk T."/>
            <person name="White J."/>
            <person name="Yandava C."/>
            <person name="Haas B."/>
            <person name="Henn M.R."/>
            <person name="Nusbaum C."/>
            <person name="Birren B."/>
        </authorList>
    </citation>
    <scope>NUCLEOTIDE SEQUENCE [LARGE SCALE GENOMIC DNA]</scope>
    <source>
        <strain evidence="3">HB3</strain>
    </source>
</reference>
<dbReference type="KEGG" id="pfh:PFHG_05344"/>
<accession>A0A0L7KJT5</accession>
<sequence>MTQDMKCNGIQIEDYIPQRLRWMTEWAEWFCKMQSQEFENLVPNCAGCMNKNNNGGKGCTQGDNDCTTCDKQCKEYGEKIKKWKDQWTKMDEIYQFLYLQARTVRDRTAFDNPTDQQVVEFFKELQKEIKNSDSKRPKRSAPGVTALTPNTDVYSSAAGYIHQELPNVGCNTQTEFCKNGKGEKYTFENPPPLYKEACNCENNTKPQPAPKKEEEACNMVNTILSAHAGKNEIDSCNEKNDRTWNCSDDTFNEHNKGACMPPRRQSLCIHDLKELTKNSSKEQLREAFIKCAAIETHFLWIYYKNKNSSIVDTQLQNGNIPDEFKRIMYYTFGDYRDICLGTDISSDSNIKGISQKVNDILNSQYGKTHEQNITPKTWWEKNKNDIWQGILCALPHSDQLKNKPEYKTPPEEFAQTPQFLRWFTEWGDQFCRERGVKIKELKEGCKDYECKKRDDDKKKACVKACKEYQTWLQGWKDQYKQQSAKFDRDKKDRKFENTSAQEDVDVSSANEYLNEQLKKLCEDEKFSCMENFSQQVEETELSGQNILPEDLDYPPKEIGEKCKCAIPPEPMSCVEKTAQKLRKIAEKNVEPQLKVNGKKYNDNCNVTKEKYQETKGGNM</sequence>
<evidence type="ECO:0000256" key="1">
    <source>
        <dbReference type="SAM" id="MobiDB-lite"/>
    </source>
</evidence>
<organism evidence="3 4">
    <name type="scientific">Plasmodium falciparum (isolate HB3)</name>
    <dbReference type="NCBI Taxonomy" id="137071"/>
    <lineage>
        <taxon>Eukaryota</taxon>
        <taxon>Sar</taxon>
        <taxon>Alveolata</taxon>
        <taxon>Apicomplexa</taxon>
        <taxon>Aconoidasida</taxon>
        <taxon>Haemosporida</taxon>
        <taxon>Plasmodiidae</taxon>
        <taxon>Plasmodium</taxon>
        <taxon>Plasmodium (Laverania)</taxon>
    </lineage>
</organism>
<dbReference type="GO" id="GO:0046789">
    <property type="term" value="F:host cell surface receptor binding"/>
    <property type="evidence" value="ECO:0007669"/>
    <property type="project" value="InterPro"/>
</dbReference>
<dbReference type="EMBL" id="CH672278">
    <property type="protein sequence ID" value="KOB63613.1"/>
    <property type="molecule type" value="Genomic_DNA"/>
</dbReference>
<evidence type="ECO:0000313" key="3">
    <source>
        <dbReference type="EMBL" id="KOB63613.1"/>
    </source>
</evidence>
<name>A0A0L7KJT5_PLAFX</name>
<dbReference type="AlphaFoldDB" id="A0A0L7KJT5"/>
<reference evidence="4" key="2">
    <citation type="submission" date="2006-03" db="EMBL/GenBank/DDBJ databases">
        <title>The genome sequence of the Plasmodium falciparum HB3.</title>
        <authorList>
            <consortium name="The Broad Institute Genome Sequencing Platform"/>
            <person name="Birren B."/>
            <person name="Lander E."/>
            <person name="Galagan J."/>
            <person name="Nusbaum C."/>
            <person name="Devon K."/>
            <person name="Henn M."/>
            <person name="Jaffe D."/>
            <person name="Butler J."/>
            <person name="Alvarez P."/>
            <person name="Gnerre S."/>
            <person name="Grabherr M."/>
            <person name="Kleber M."/>
            <person name="Mauceli E."/>
            <person name="Brockman W."/>
            <person name="MacCallum I.A."/>
            <person name="Rounsley S."/>
            <person name="Young S."/>
            <person name="LaButti K."/>
            <person name="Pushparaj V."/>
            <person name="DeCaprio D."/>
            <person name="Crawford M."/>
            <person name="Koehrsen M."/>
            <person name="Engels R."/>
            <person name="Montgomery P."/>
            <person name="Pearson M."/>
            <person name="Howarth C."/>
            <person name="Larson L."/>
            <person name="Luoma S."/>
            <person name="White J."/>
            <person name="Kodira C."/>
            <person name="Zeng Q."/>
            <person name="Oleary S."/>
            <person name="Yandava C."/>
            <person name="Alvarado L."/>
            <person name="Wirth D."/>
            <person name="Volkman S."/>
            <person name="Hartl D."/>
        </authorList>
    </citation>
    <scope>NUCLEOTIDE SEQUENCE [LARGE SCALE GENOMIC DNA]</scope>
</reference>